<comment type="pathway">
    <text evidence="1">Cofactor biosynthesis; thiamine diphosphate biosynthesis.</text>
</comment>
<dbReference type="AlphaFoldDB" id="A0A2S1L9P2"/>
<dbReference type="GO" id="GO:0004789">
    <property type="term" value="F:thiamine-phosphate diphosphorylase activity"/>
    <property type="evidence" value="ECO:0007669"/>
    <property type="project" value="TreeGrafter"/>
</dbReference>
<reference evidence="4 5" key="1">
    <citation type="submission" date="2017-04" db="EMBL/GenBank/DDBJ databases">
        <title>Compelte genome sequence of WV33.</title>
        <authorList>
            <person name="Lee P.C."/>
        </authorList>
    </citation>
    <scope>NUCLEOTIDE SEQUENCE [LARGE SCALE GENOMIC DNA]</scope>
    <source>
        <strain evidence="4 5">WV33</strain>
    </source>
</reference>
<dbReference type="Proteomes" id="UP000244527">
    <property type="component" value="Chromosome"/>
</dbReference>
<dbReference type="CDD" id="cd00564">
    <property type="entry name" value="TMP_TenI"/>
    <property type="match status" value="1"/>
</dbReference>
<organism evidence="4 5">
    <name type="scientific">Flavobacterium faecale</name>
    <dbReference type="NCBI Taxonomy" id="1355330"/>
    <lineage>
        <taxon>Bacteria</taxon>
        <taxon>Pseudomonadati</taxon>
        <taxon>Bacteroidota</taxon>
        <taxon>Flavobacteriia</taxon>
        <taxon>Flavobacteriales</taxon>
        <taxon>Flavobacteriaceae</taxon>
        <taxon>Flavobacterium</taxon>
    </lineage>
</organism>
<sequence>MIIISNPVAVPNEIVTIHALFEAGMQLFHIRKPDFSEEEMNVFIAAIGLEYHSKLVLHSHHHIADSHSIKRIHFPEKLRSETTSTELRAYKSRGFTLSTSTHNIEDFNLLDSNFDYAFLSPVFESISKENYNPKGNLFEEIKNRSNFNTQLIGLGGIEFSNIEKTLEAGFNDVALLGTIWTSNQPIEKFKLCQQIVLSY</sequence>
<dbReference type="InterPro" id="IPR036206">
    <property type="entry name" value="ThiamineP_synth_sf"/>
</dbReference>
<feature type="domain" description="Thiamine phosphate synthase/TenI" evidence="3">
    <location>
        <begin position="14"/>
        <end position="178"/>
    </location>
</feature>
<dbReference type="KEGG" id="ffa:FFWV33_02125"/>
<dbReference type="GO" id="GO:0005737">
    <property type="term" value="C:cytoplasm"/>
    <property type="evidence" value="ECO:0007669"/>
    <property type="project" value="TreeGrafter"/>
</dbReference>
<dbReference type="InterPro" id="IPR022998">
    <property type="entry name" value="ThiamineP_synth_TenI"/>
</dbReference>
<evidence type="ECO:0000256" key="1">
    <source>
        <dbReference type="ARBA" id="ARBA00004948"/>
    </source>
</evidence>
<evidence type="ECO:0000259" key="3">
    <source>
        <dbReference type="Pfam" id="PF02581"/>
    </source>
</evidence>
<accession>A0A2S1L9P2</accession>
<dbReference type="EMBL" id="CP020918">
    <property type="protein sequence ID" value="AWG20408.1"/>
    <property type="molecule type" value="Genomic_DNA"/>
</dbReference>
<dbReference type="Pfam" id="PF02581">
    <property type="entry name" value="TMP-TENI"/>
    <property type="match status" value="1"/>
</dbReference>
<dbReference type="SUPFAM" id="SSF51391">
    <property type="entry name" value="Thiamin phosphate synthase"/>
    <property type="match status" value="1"/>
</dbReference>
<dbReference type="OrthoDB" id="194683at2"/>
<evidence type="ECO:0000313" key="5">
    <source>
        <dbReference type="Proteomes" id="UP000244527"/>
    </source>
</evidence>
<gene>
    <name evidence="4" type="ORF">FFWV33_02125</name>
</gene>
<dbReference type="PANTHER" id="PTHR20857">
    <property type="entry name" value="THIAMINE-PHOSPHATE PYROPHOSPHORYLASE"/>
    <property type="match status" value="1"/>
</dbReference>
<evidence type="ECO:0000313" key="4">
    <source>
        <dbReference type="EMBL" id="AWG20408.1"/>
    </source>
</evidence>
<proteinExistence type="predicted"/>
<dbReference type="Gene3D" id="3.20.20.70">
    <property type="entry name" value="Aldolase class I"/>
    <property type="match status" value="1"/>
</dbReference>
<dbReference type="InterPro" id="IPR013785">
    <property type="entry name" value="Aldolase_TIM"/>
</dbReference>
<protein>
    <submittedName>
        <fullName evidence="4">Thiamine phosphate synthase</fullName>
    </submittedName>
</protein>
<keyword evidence="2" id="KW-0784">Thiamine biosynthesis</keyword>
<name>A0A2S1L9P2_9FLAO</name>
<keyword evidence="5" id="KW-1185">Reference proteome</keyword>
<dbReference type="RefSeq" id="WP_108739370.1">
    <property type="nucleotide sequence ID" value="NZ_CP020918.1"/>
</dbReference>
<dbReference type="GO" id="GO:0009228">
    <property type="term" value="P:thiamine biosynthetic process"/>
    <property type="evidence" value="ECO:0007669"/>
    <property type="project" value="UniProtKB-KW"/>
</dbReference>
<evidence type="ECO:0000256" key="2">
    <source>
        <dbReference type="ARBA" id="ARBA00022977"/>
    </source>
</evidence>
<dbReference type="PANTHER" id="PTHR20857:SF15">
    <property type="entry name" value="THIAMINE-PHOSPHATE SYNTHASE"/>
    <property type="match status" value="1"/>
</dbReference>